<feature type="region of interest" description="Disordered" evidence="1">
    <location>
        <begin position="1"/>
        <end position="70"/>
    </location>
</feature>
<sequence length="215" mass="23485">MENSKSDNKNEGKTSSTADDLENPSNSNNVSSTTVVEAVGGGESNIEVVNGTRNENNESSRSSGRTPFTNLSQIDADLALARTLQEQERAYMMLRMNDDGSDYGSSEVGSYMHEVNDDDFDNPSEEEDYDGIEADDDEDVFDVHANAEAEEEDNDNLGVELDPSAFPSDELYARALQDAEDREMASRLLALAGINGREAEDTEVHGGVSQVQYCF</sequence>
<organism evidence="2 3">
    <name type="scientific">Ilex paraguariensis</name>
    <name type="common">yerba mate</name>
    <dbReference type="NCBI Taxonomy" id="185542"/>
    <lineage>
        <taxon>Eukaryota</taxon>
        <taxon>Viridiplantae</taxon>
        <taxon>Streptophyta</taxon>
        <taxon>Embryophyta</taxon>
        <taxon>Tracheophyta</taxon>
        <taxon>Spermatophyta</taxon>
        <taxon>Magnoliopsida</taxon>
        <taxon>eudicotyledons</taxon>
        <taxon>Gunneridae</taxon>
        <taxon>Pentapetalae</taxon>
        <taxon>asterids</taxon>
        <taxon>campanulids</taxon>
        <taxon>Aquifoliales</taxon>
        <taxon>Aquifoliaceae</taxon>
        <taxon>Ilex</taxon>
    </lineage>
</organism>
<accession>A0ABC8T017</accession>
<protein>
    <submittedName>
        <fullName evidence="2">Uncharacterized protein</fullName>
    </submittedName>
</protein>
<feature type="compositionally biased region" description="Low complexity" evidence="1">
    <location>
        <begin position="50"/>
        <end position="66"/>
    </location>
</feature>
<keyword evidence="3" id="KW-1185">Reference proteome</keyword>
<proteinExistence type="predicted"/>
<gene>
    <name evidence="2" type="ORF">ILEXP_LOCUS31656</name>
</gene>
<feature type="compositionally biased region" description="Low complexity" evidence="1">
    <location>
        <begin position="25"/>
        <end position="36"/>
    </location>
</feature>
<feature type="compositionally biased region" description="Basic and acidic residues" evidence="1">
    <location>
        <begin position="1"/>
        <end position="12"/>
    </location>
</feature>
<dbReference type="Proteomes" id="UP001642360">
    <property type="component" value="Unassembled WGS sequence"/>
</dbReference>
<dbReference type="InterPro" id="IPR043312">
    <property type="entry name" value="AtBBR-like"/>
</dbReference>
<dbReference type="PANTHER" id="PTHR47530">
    <property type="entry name" value="E3 UBIQUITIN LIGASE BIG BROTHER-RELATED"/>
    <property type="match status" value="1"/>
</dbReference>
<comment type="caution">
    <text evidence="2">The sequence shown here is derived from an EMBL/GenBank/DDBJ whole genome shotgun (WGS) entry which is preliminary data.</text>
</comment>
<dbReference type="EMBL" id="CAUOFW020003946">
    <property type="protein sequence ID" value="CAK9162710.1"/>
    <property type="molecule type" value="Genomic_DNA"/>
</dbReference>
<name>A0ABC8T017_9AQUA</name>
<dbReference type="PANTHER" id="PTHR47530:SF4">
    <property type="entry name" value="E3 UBIQUITIN LIGASE BIG BROTHER-RELATED"/>
    <property type="match status" value="1"/>
</dbReference>
<evidence type="ECO:0000313" key="3">
    <source>
        <dbReference type="Proteomes" id="UP001642360"/>
    </source>
</evidence>
<evidence type="ECO:0000256" key="1">
    <source>
        <dbReference type="SAM" id="MobiDB-lite"/>
    </source>
</evidence>
<dbReference type="AlphaFoldDB" id="A0ABC8T017"/>
<reference evidence="2 3" key="1">
    <citation type="submission" date="2024-02" db="EMBL/GenBank/DDBJ databases">
        <authorList>
            <person name="Vignale AGUSTIN F."/>
            <person name="Sosa J E."/>
            <person name="Modenutti C."/>
        </authorList>
    </citation>
    <scope>NUCLEOTIDE SEQUENCE [LARGE SCALE GENOMIC DNA]</scope>
</reference>
<evidence type="ECO:0000313" key="2">
    <source>
        <dbReference type="EMBL" id="CAK9162710.1"/>
    </source>
</evidence>